<feature type="transmembrane region" description="Helical" evidence="2">
    <location>
        <begin position="66"/>
        <end position="85"/>
    </location>
</feature>
<proteinExistence type="predicted"/>
<feature type="compositionally biased region" description="Basic and acidic residues" evidence="1">
    <location>
        <begin position="362"/>
        <end position="373"/>
    </location>
</feature>
<sequence length="418" mass="47045">MLKIDRAKVANLQAKASVLQTKAKTALSPIHKQTKTFLGEKTTTFSPKLWPPNEIENAKQRKKATFIYSIILAFCLIWTCSQYLVGGISSFMAKPTFESTIMIEPMKYPVVTLCGSGFMKRDHLFSRNNYGCEFFDHSNPEKPLSCSAKVIDRPLYWDSKLVDVYDPPCIIFNQDADTLSSRGNGAAIDLAVWAYGSFNDSVSDDDLWKDLKSYSVFLSEFDLDDPKAKRQNYFAMNTMTTGYAEYRVKKKVVDDDALFSTQLLSQIPGDDDHSVELLFDTDKNGVQYLRKKKHLANIYLLIGSMGGILTIATTLYRVIVATAILKKPKIQDVNQDSMDDERFDEQNSDGSPESINVHNKTYVRDGELSRDDISLEDDGSKEDATSYEREAVEIHSSNTSEATSSQSASFEKGRNLQK</sequence>
<protein>
    <submittedName>
        <fullName evidence="3">Uncharacterized protein</fullName>
    </submittedName>
</protein>
<feature type="compositionally biased region" description="Polar residues" evidence="1">
    <location>
        <begin position="348"/>
        <end position="359"/>
    </location>
</feature>
<keyword evidence="2" id="KW-0472">Membrane</keyword>
<feature type="compositionally biased region" description="Basic and acidic residues" evidence="1">
    <location>
        <begin position="381"/>
        <end position="393"/>
    </location>
</feature>
<dbReference type="AlphaFoldDB" id="A0A7S3PYT4"/>
<feature type="region of interest" description="Disordered" evidence="1">
    <location>
        <begin position="338"/>
        <end position="418"/>
    </location>
</feature>
<keyword evidence="2" id="KW-0812">Transmembrane</keyword>
<gene>
    <name evidence="3" type="ORF">CDEB00056_LOCUS5084</name>
</gene>
<dbReference type="EMBL" id="HBIO01006884">
    <property type="protein sequence ID" value="CAE0460243.1"/>
    <property type="molecule type" value="Transcribed_RNA"/>
</dbReference>
<feature type="compositionally biased region" description="Acidic residues" evidence="1">
    <location>
        <begin position="338"/>
        <end position="347"/>
    </location>
</feature>
<keyword evidence="2" id="KW-1133">Transmembrane helix</keyword>
<evidence type="ECO:0000256" key="1">
    <source>
        <dbReference type="SAM" id="MobiDB-lite"/>
    </source>
</evidence>
<accession>A0A7S3PYT4</accession>
<feature type="compositionally biased region" description="Low complexity" evidence="1">
    <location>
        <begin position="396"/>
        <end position="409"/>
    </location>
</feature>
<evidence type="ECO:0000313" key="3">
    <source>
        <dbReference type="EMBL" id="CAE0460243.1"/>
    </source>
</evidence>
<reference evidence="3" key="1">
    <citation type="submission" date="2021-01" db="EMBL/GenBank/DDBJ databases">
        <authorList>
            <person name="Corre E."/>
            <person name="Pelletier E."/>
            <person name="Niang G."/>
            <person name="Scheremetjew M."/>
            <person name="Finn R."/>
            <person name="Kale V."/>
            <person name="Holt S."/>
            <person name="Cochrane G."/>
            <person name="Meng A."/>
            <person name="Brown T."/>
            <person name="Cohen L."/>
        </authorList>
    </citation>
    <scope>NUCLEOTIDE SEQUENCE</scope>
    <source>
        <strain evidence="3">MM31A-1</strain>
    </source>
</reference>
<organism evidence="3">
    <name type="scientific">Chaetoceros debilis</name>
    <dbReference type="NCBI Taxonomy" id="122233"/>
    <lineage>
        <taxon>Eukaryota</taxon>
        <taxon>Sar</taxon>
        <taxon>Stramenopiles</taxon>
        <taxon>Ochrophyta</taxon>
        <taxon>Bacillariophyta</taxon>
        <taxon>Coscinodiscophyceae</taxon>
        <taxon>Chaetocerotophycidae</taxon>
        <taxon>Chaetocerotales</taxon>
        <taxon>Chaetocerotaceae</taxon>
        <taxon>Chaetoceros</taxon>
    </lineage>
</organism>
<feature type="transmembrane region" description="Helical" evidence="2">
    <location>
        <begin position="298"/>
        <end position="319"/>
    </location>
</feature>
<name>A0A7S3PYT4_9STRA</name>
<evidence type="ECO:0000256" key="2">
    <source>
        <dbReference type="SAM" id="Phobius"/>
    </source>
</evidence>